<keyword evidence="1" id="KW-0472">Membrane</keyword>
<organism evidence="2">
    <name type="scientific">viral metagenome</name>
    <dbReference type="NCBI Taxonomy" id="1070528"/>
    <lineage>
        <taxon>unclassified sequences</taxon>
        <taxon>metagenomes</taxon>
        <taxon>organismal metagenomes</taxon>
    </lineage>
</organism>
<keyword evidence="1" id="KW-0812">Transmembrane</keyword>
<feature type="transmembrane region" description="Helical" evidence="1">
    <location>
        <begin position="79"/>
        <end position="105"/>
    </location>
</feature>
<protein>
    <submittedName>
        <fullName evidence="2">Uncharacterized protein</fullName>
    </submittedName>
</protein>
<keyword evidence="1" id="KW-1133">Transmembrane helix</keyword>
<evidence type="ECO:0000256" key="1">
    <source>
        <dbReference type="SAM" id="Phobius"/>
    </source>
</evidence>
<sequence length="108" mass="12948">MKYSFLLGLYIFYMFNYFKTEYSIHHPYEYVFSSKLLKHPIKTGRYESKICLLGNYVGMFLLFWYLFRDNIKNKSCNNFIIASVAIGSLIMNMNAFVYMLPLIIIEYL</sequence>
<feature type="transmembrane region" description="Helical" evidence="1">
    <location>
        <begin position="50"/>
        <end position="67"/>
    </location>
</feature>
<dbReference type="AlphaFoldDB" id="A0A6C0CY44"/>
<proteinExistence type="predicted"/>
<reference evidence="2" key="1">
    <citation type="journal article" date="2020" name="Nature">
        <title>Giant virus diversity and host interactions through global metagenomics.</title>
        <authorList>
            <person name="Schulz F."/>
            <person name="Roux S."/>
            <person name="Paez-Espino D."/>
            <person name="Jungbluth S."/>
            <person name="Walsh D.A."/>
            <person name="Denef V.J."/>
            <person name="McMahon K.D."/>
            <person name="Konstantinidis K.T."/>
            <person name="Eloe-Fadrosh E.A."/>
            <person name="Kyrpides N.C."/>
            <person name="Woyke T."/>
        </authorList>
    </citation>
    <scope>NUCLEOTIDE SEQUENCE</scope>
    <source>
        <strain evidence="2">GVMAG-M-3300023110-24</strain>
    </source>
</reference>
<evidence type="ECO:0000313" key="2">
    <source>
        <dbReference type="EMBL" id="QHT09241.1"/>
    </source>
</evidence>
<name>A0A6C0CY44_9ZZZZ</name>
<accession>A0A6C0CY44</accession>
<dbReference type="EMBL" id="MN739508">
    <property type="protein sequence ID" value="QHT09241.1"/>
    <property type="molecule type" value="Genomic_DNA"/>
</dbReference>